<evidence type="ECO:0000256" key="2">
    <source>
        <dbReference type="ARBA" id="ARBA00005722"/>
    </source>
</evidence>
<sequence length="282" mass="29110">MGVGSLQLRRLTARSVMAAGLASAAPAAAADLAGAGPAVGGAANDRVFSAFIALGGAIVPEYAGSSRYKAAPLGVANVTWRSFELQVRGPEARLDVLGDSPWDAGPVLKYRGDRDHDVKGPVRRLEKLDSALDAGGFIGYRFGGDARGQGEIGLRLTALHGVAGENDGFSAKAGVSYAALRWGPFRADVDADLSYGSASFNRTYFGVTAAGAARSGLRRYRPDAGLTDVGAGLTLAYQFDDRWGVIGRASVTRYVGEAADSSIVKKGSATAGALGLGVSYRY</sequence>
<dbReference type="RefSeq" id="WP_183396283.1">
    <property type="nucleotide sequence ID" value="NZ_JACIDR010000006.1"/>
</dbReference>
<keyword evidence="4" id="KW-0472">Membrane</keyword>
<evidence type="ECO:0000256" key="5">
    <source>
        <dbReference type="ARBA" id="ARBA00023237"/>
    </source>
</evidence>
<keyword evidence="8" id="KW-1185">Reference proteome</keyword>
<evidence type="ECO:0000313" key="8">
    <source>
        <dbReference type="Proteomes" id="UP000528964"/>
    </source>
</evidence>
<dbReference type="Proteomes" id="UP000528964">
    <property type="component" value="Unassembled WGS sequence"/>
</dbReference>
<dbReference type="PANTHER" id="PTHR38776:SF1">
    <property type="entry name" value="MLTA-INTERACTING PROTEIN-RELATED"/>
    <property type="match status" value="1"/>
</dbReference>
<name>A0A7W6GFY8_9HYPH</name>
<evidence type="ECO:0000256" key="1">
    <source>
        <dbReference type="ARBA" id="ARBA00004442"/>
    </source>
</evidence>
<dbReference type="AlphaFoldDB" id="A0A7W6GFY8"/>
<feature type="chain" id="PRO_5030630701" evidence="6">
    <location>
        <begin position="30"/>
        <end position="282"/>
    </location>
</feature>
<dbReference type="Pfam" id="PF06629">
    <property type="entry name" value="MipA"/>
    <property type="match status" value="1"/>
</dbReference>
<dbReference type="PANTHER" id="PTHR38776">
    <property type="entry name" value="MLTA-INTERACTING PROTEIN-RELATED"/>
    <property type="match status" value="1"/>
</dbReference>
<proteinExistence type="inferred from homology"/>
<comment type="subcellular location">
    <subcellularLocation>
        <location evidence="1">Cell outer membrane</location>
    </subcellularLocation>
</comment>
<accession>A0A7W6GFY8</accession>
<keyword evidence="3 6" id="KW-0732">Signal</keyword>
<protein>
    <submittedName>
        <fullName evidence="7">Outer membrane scaffolding protein for murein synthesis (MipA/OmpV family)</fullName>
    </submittedName>
</protein>
<evidence type="ECO:0000313" key="7">
    <source>
        <dbReference type="EMBL" id="MBB3974431.1"/>
    </source>
</evidence>
<feature type="signal peptide" evidence="6">
    <location>
        <begin position="1"/>
        <end position="29"/>
    </location>
</feature>
<keyword evidence="5" id="KW-0998">Cell outer membrane</keyword>
<dbReference type="GO" id="GO:0009279">
    <property type="term" value="C:cell outer membrane"/>
    <property type="evidence" value="ECO:0007669"/>
    <property type="project" value="UniProtKB-SubCell"/>
</dbReference>
<evidence type="ECO:0000256" key="4">
    <source>
        <dbReference type="ARBA" id="ARBA00023136"/>
    </source>
</evidence>
<comment type="similarity">
    <text evidence="2">Belongs to the MipA/OmpV family.</text>
</comment>
<gene>
    <name evidence="7" type="ORF">GGR24_003112</name>
</gene>
<dbReference type="InterPro" id="IPR010583">
    <property type="entry name" value="MipA"/>
</dbReference>
<reference evidence="7 8" key="1">
    <citation type="submission" date="2020-08" db="EMBL/GenBank/DDBJ databases">
        <title>Genomic Encyclopedia of Type Strains, Phase IV (KMG-IV): sequencing the most valuable type-strain genomes for metagenomic binning, comparative biology and taxonomic classification.</title>
        <authorList>
            <person name="Goeker M."/>
        </authorList>
    </citation>
    <scope>NUCLEOTIDE SEQUENCE [LARGE SCALE GENOMIC DNA]</scope>
    <source>
        <strain evidence="7 8">DSM 25481</strain>
    </source>
</reference>
<comment type="caution">
    <text evidence="7">The sequence shown here is derived from an EMBL/GenBank/DDBJ whole genome shotgun (WGS) entry which is preliminary data.</text>
</comment>
<evidence type="ECO:0000256" key="3">
    <source>
        <dbReference type="ARBA" id="ARBA00022729"/>
    </source>
</evidence>
<dbReference type="EMBL" id="JACIDR010000006">
    <property type="protein sequence ID" value="MBB3974431.1"/>
    <property type="molecule type" value="Genomic_DNA"/>
</dbReference>
<organism evidence="7 8">
    <name type="scientific">Hansschlegelia beijingensis</name>
    <dbReference type="NCBI Taxonomy" id="1133344"/>
    <lineage>
        <taxon>Bacteria</taxon>
        <taxon>Pseudomonadati</taxon>
        <taxon>Pseudomonadota</taxon>
        <taxon>Alphaproteobacteria</taxon>
        <taxon>Hyphomicrobiales</taxon>
        <taxon>Methylopilaceae</taxon>
        <taxon>Hansschlegelia</taxon>
    </lineage>
</organism>
<evidence type="ECO:0000256" key="6">
    <source>
        <dbReference type="SAM" id="SignalP"/>
    </source>
</evidence>